<dbReference type="Pfam" id="PF05618">
    <property type="entry name" value="Zn_protease"/>
    <property type="match status" value="1"/>
</dbReference>
<keyword evidence="1" id="KW-0732">Signal</keyword>
<evidence type="ECO:0000256" key="1">
    <source>
        <dbReference type="SAM" id="SignalP"/>
    </source>
</evidence>
<feature type="chain" id="PRO_5009923735" evidence="1">
    <location>
        <begin position="25"/>
        <end position="190"/>
    </location>
</feature>
<accession>A0A1M7AK09</accession>
<reference evidence="4" key="1">
    <citation type="submission" date="2016-11" db="EMBL/GenBank/DDBJ databases">
        <authorList>
            <person name="Varghese N."/>
            <person name="Submissions S."/>
        </authorList>
    </citation>
    <scope>NUCLEOTIDE SEQUENCE [LARGE SCALE GENOMIC DNA]</scope>
    <source>
        <strain evidence="4">ALO Sharm</strain>
    </source>
</reference>
<evidence type="ECO:0000259" key="2">
    <source>
        <dbReference type="Pfam" id="PF05618"/>
    </source>
</evidence>
<keyword evidence="4" id="KW-1185">Reference proteome</keyword>
<protein>
    <submittedName>
        <fullName evidence="3">Uncharacterized conserved protein</fullName>
    </submittedName>
</protein>
<organism evidence="3 4">
    <name type="scientific">Halomonas caseinilytica</name>
    <dbReference type="NCBI Taxonomy" id="438744"/>
    <lineage>
        <taxon>Bacteria</taxon>
        <taxon>Pseudomonadati</taxon>
        <taxon>Pseudomonadota</taxon>
        <taxon>Gammaproteobacteria</taxon>
        <taxon>Oceanospirillales</taxon>
        <taxon>Halomonadaceae</taxon>
        <taxon>Halomonas</taxon>
    </lineage>
</organism>
<dbReference type="PANTHER" id="PTHR38037">
    <property type="entry name" value="ZN_PROTEASE DOMAIN-CONTAINING PROTEIN"/>
    <property type="match status" value="1"/>
</dbReference>
<feature type="signal peptide" evidence="1">
    <location>
        <begin position="1"/>
        <end position="24"/>
    </location>
</feature>
<dbReference type="SUPFAM" id="SSF50630">
    <property type="entry name" value="Acid proteases"/>
    <property type="match status" value="1"/>
</dbReference>
<dbReference type="Gene3D" id="2.40.70.10">
    <property type="entry name" value="Acid Proteases"/>
    <property type="match status" value="1"/>
</dbReference>
<gene>
    <name evidence="3" type="ORF">SAMN05192556_11423</name>
</gene>
<dbReference type="InterPro" id="IPR008503">
    <property type="entry name" value="Asp_endopeptidase"/>
</dbReference>
<dbReference type="InterPro" id="IPR021109">
    <property type="entry name" value="Peptidase_aspartic_dom_sf"/>
</dbReference>
<dbReference type="Proteomes" id="UP000184248">
    <property type="component" value="Unassembled WGS sequence"/>
</dbReference>
<sequence length="190" mass="21331">MYKPLRHVLIACLATGLASGTALAGDDTPPVFGWVEKATIEEPWGAEVKVKLDSGALTSSMQAEDIERFERDGEEWVRFVVEVEDEATEEVVSKTFERPVLRNLILTGAGGKDRRPAVLMTLCIGDTRYEEQFTLEDRDNLIYPVLLGRRTIQDLGLLDVTRTFVHDLACDENTPLRQHEDKELDDDIGI</sequence>
<evidence type="ECO:0000313" key="4">
    <source>
        <dbReference type="Proteomes" id="UP000184248"/>
    </source>
</evidence>
<evidence type="ECO:0000313" key="3">
    <source>
        <dbReference type="EMBL" id="SHL42719.1"/>
    </source>
</evidence>
<name>A0A1M7AK09_9GAMM</name>
<dbReference type="RefSeq" id="WP_064700630.1">
    <property type="nucleotide sequence ID" value="NZ_BDEO01000013.1"/>
</dbReference>
<proteinExistence type="predicted"/>
<dbReference type="PANTHER" id="PTHR38037:SF2">
    <property type="entry name" value="ATP-DEPENDENT ZINC PROTEASE DOMAIN-CONTAINING PROTEIN-RELATED"/>
    <property type="match status" value="1"/>
</dbReference>
<dbReference type="EMBL" id="FRAL01000014">
    <property type="protein sequence ID" value="SHL42719.1"/>
    <property type="molecule type" value="Genomic_DNA"/>
</dbReference>
<dbReference type="OrthoDB" id="8546610at2"/>
<dbReference type="AlphaFoldDB" id="A0A1M7AK09"/>
<feature type="domain" description="Retropepsin-like aspartic endopeptidase" evidence="2">
    <location>
        <begin position="31"/>
        <end position="166"/>
    </location>
</feature>